<sequence>MSAPVVSATMGAMNPLIGKLAALMSDEYKKLTSVRKQASFLKDELSAMKALLEKLELMDELDPLAKNWRDHVREMSYDMENCIDDFMRDLGGADAKAGFLKKTGKLLKTLRKRHRIADRMEELKVLVLQANERRMRYKIDDCTNSTTRVVPIDTRMLAIYKQAAGLVGIDGPKKELVSWLTDTQEKVKVVAIVGFGSLGKTTLAKQVYDTIGGQFSCTIFLSVSQRPDMSKPPRWSPIEAWDERGVNSRSRGARHRWSS</sequence>
<evidence type="ECO:0000256" key="2">
    <source>
        <dbReference type="ARBA" id="ARBA00022614"/>
    </source>
</evidence>
<evidence type="ECO:0000256" key="4">
    <source>
        <dbReference type="ARBA" id="ARBA00022741"/>
    </source>
</evidence>
<feature type="domain" description="NB-ARC" evidence="7">
    <location>
        <begin position="172"/>
        <end position="226"/>
    </location>
</feature>
<comment type="similarity">
    <text evidence="1">Belongs to the disease resistance NB-LRR family.</text>
</comment>
<dbReference type="Pfam" id="PF18052">
    <property type="entry name" value="Rx_N"/>
    <property type="match status" value="1"/>
</dbReference>
<evidence type="ECO:0000256" key="5">
    <source>
        <dbReference type="ARBA" id="ARBA00022821"/>
    </source>
</evidence>
<keyword evidence="4" id="KW-0547">Nucleotide-binding</keyword>
<evidence type="ECO:0000256" key="1">
    <source>
        <dbReference type="ARBA" id="ARBA00008894"/>
    </source>
</evidence>
<evidence type="ECO:0000259" key="8">
    <source>
        <dbReference type="Pfam" id="PF18052"/>
    </source>
</evidence>
<evidence type="ECO:0000313" key="9">
    <source>
        <dbReference type="EMBL" id="QKY74123.1"/>
    </source>
</evidence>
<dbReference type="InterPro" id="IPR002182">
    <property type="entry name" value="NB-ARC"/>
</dbReference>
<dbReference type="Gene3D" id="1.20.5.4130">
    <property type="match status" value="1"/>
</dbReference>
<proteinExistence type="evidence at transcript level"/>
<dbReference type="InterPro" id="IPR027417">
    <property type="entry name" value="P-loop_NTPase"/>
</dbReference>
<reference evidence="9" key="1">
    <citation type="submission" date="2019-08" db="EMBL/GenBank/DDBJ databases">
        <title>The wheat powdery mildew resistance gene Pm12 shows evolutionary conservation but difference in cell death-inducing activity with Pm21.</title>
        <authorList>
            <person name="He H."/>
        </authorList>
    </citation>
    <scope>NUCLEOTIDE SEQUENCE</scope>
    <source>
        <strain evidence="9">PI 599134</strain>
    </source>
</reference>
<dbReference type="InterPro" id="IPR038005">
    <property type="entry name" value="RX-like_CC"/>
</dbReference>
<dbReference type="CDD" id="cd14798">
    <property type="entry name" value="RX-CC_like"/>
    <property type="match status" value="1"/>
</dbReference>
<protein>
    <submittedName>
        <fullName evidence="9">Powdery mildew resistance protein 12-like</fullName>
    </submittedName>
</protein>
<dbReference type="InterPro" id="IPR041118">
    <property type="entry name" value="Rx_N"/>
</dbReference>
<feature type="region of interest" description="Disordered" evidence="6">
    <location>
        <begin position="226"/>
        <end position="259"/>
    </location>
</feature>
<dbReference type="SUPFAM" id="SSF52540">
    <property type="entry name" value="P-loop containing nucleoside triphosphate hydrolases"/>
    <property type="match status" value="1"/>
</dbReference>
<evidence type="ECO:0000256" key="6">
    <source>
        <dbReference type="SAM" id="MobiDB-lite"/>
    </source>
</evidence>
<dbReference type="GO" id="GO:0006952">
    <property type="term" value="P:defense response"/>
    <property type="evidence" value="ECO:0007669"/>
    <property type="project" value="UniProtKB-KW"/>
</dbReference>
<dbReference type="AlphaFoldDB" id="A0A7L5NQB7"/>
<keyword evidence="2" id="KW-0433">Leucine-rich repeat</keyword>
<dbReference type="PANTHER" id="PTHR19338">
    <property type="entry name" value="TRANSLOCASE OF INNER MITOCHONDRIAL MEMBRANE 13 HOMOLOG"/>
    <property type="match status" value="1"/>
</dbReference>
<evidence type="ECO:0000256" key="3">
    <source>
        <dbReference type="ARBA" id="ARBA00022737"/>
    </source>
</evidence>
<dbReference type="EMBL" id="MN334971">
    <property type="protein sequence ID" value="QKY74123.1"/>
    <property type="molecule type" value="mRNA"/>
</dbReference>
<dbReference type="Pfam" id="PF00931">
    <property type="entry name" value="NB-ARC"/>
    <property type="match status" value="1"/>
</dbReference>
<dbReference type="PANTHER" id="PTHR19338:SF74">
    <property type="entry name" value="POWDERY MILDEW RESISTANCE PROTEIN 12-LIKE"/>
    <property type="match status" value="1"/>
</dbReference>
<keyword evidence="5" id="KW-0611">Plant defense</keyword>
<dbReference type="GO" id="GO:0043531">
    <property type="term" value="F:ADP binding"/>
    <property type="evidence" value="ECO:0007669"/>
    <property type="project" value="InterPro"/>
</dbReference>
<feature type="domain" description="Disease resistance N-terminal" evidence="8">
    <location>
        <begin position="12"/>
        <end position="97"/>
    </location>
</feature>
<name>A0A7L5NQB7_AEGSE</name>
<keyword evidence="3" id="KW-0677">Repeat</keyword>
<evidence type="ECO:0000259" key="7">
    <source>
        <dbReference type="Pfam" id="PF00931"/>
    </source>
</evidence>
<accession>A0A7L5NQB7</accession>
<dbReference type="Gene3D" id="3.40.50.300">
    <property type="entry name" value="P-loop containing nucleotide triphosphate hydrolases"/>
    <property type="match status" value="1"/>
</dbReference>
<organism evidence="9">
    <name type="scientific">Aegilops searsii</name>
    <name type="common">Sears' goatgrass</name>
    <name type="synonym">Sitopsis searsii</name>
    <dbReference type="NCBI Taxonomy" id="4487"/>
    <lineage>
        <taxon>Eukaryota</taxon>
        <taxon>Viridiplantae</taxon>
        <taxon>Streptophyta</taxon>
        <taxon>Embryophyta</taxon>
        <taxon>Tracheophyta</taxon>
        <taxon>Spermatophyta</taxon>
        <taxon>Magnoliopsida</taxon>
        <taxon>Liliopsida</taxon>
        <taxon>Poales</taxon>
        <taxon>Poaceae</taxon>
        <taxon>BOP clade</taxon>
        <taxon>Pooideae</taxon>
        <taxon>Triticodae</taxon>
        <taxon>Triticeae</taxon>
        <taxon>Triticinae</taxon>
        <taxon>Aegilops</taxon>
    </lineage>
</organism>